<comment type="caution">
    <text evidence="7">The sequence shown here is derived from an EMBL/GenBank/DDBJ whole genome shotgun (WGS) entry which is preliminary data.</text>
</comment>
<dbReference type="Pfam" id="PF00326">
    <property type="entry name" value="Peptidase_S9"/>
    <property type="match status" value="1"/>
</dbReference>
<dbReference type="Pfam" id="PF07676">
    <property type="entry name" value="PD40"/>
    <property type="match status" value="2"/>
</dbReference>
<dbReference type="GO" id="GO:0006508">
    <property type="term" value="P:proteolysis"/>
    <property type="evidence" value="ECO:0007669"/>
    <property type="project" value="UniProtKB-KW"/>
</dbReference>
<feature type="compositionally biased region" description="Acidic residues" evidence="5">
    <location>
        <begin position="143"/>
        <end position="152"/>
    </location>
</feature>
<dbReference type="Gene3D" id="2.120.10.30">
    <property type="entry name" value="TolB, C-terminal domain"/>
    <property type="match status" value="2"/>
</dbReference>
<dbReference type="Gene3D" id="3.40.50.1820">
    <property type="entry name" value="alpha/beta hydrolase"/>
    <property type="match status" value="1"/>
</dbReference>
<evidence type="ECO:0000259" key="6">
    <source>
        <dbReference type="Pfam" id="PF00326"/>
    </source>
</evidence>
<evidence type="ECO:0000313" key="8">
    <source>
        <dbReference type="Proteomes" id="UP001596398"/>
    </source>
</evidence>
<feature type="domain" description="Peptidase S9 prolyl oligopeptidase catalytic" evidence="6">
    <location>
        <begin position="442"/>
        <end position="648"/>
    </location>
</feature>
<feature type="region of interest" description="Disordered" evidence="5">
    <location>
        <begin position="1"/>
        <end position="22"/>
    </location>
</feature>
<dbReference type="InterPro" id="IPR029058">
    <property type="entry name" value="AB_hydrolase_fold"/>
</dbReference>
<dbReference type="EMBL" id="JBHTAP010000001">
    <property type="protein sequence ID" value="MFC7234812.1"/>
    <property type="molecule type" value="Genomic_DNA"/>
</dbReference>
<dbReference type="PANTHER" id="PTHR42776:SF4">
    <property type="entry name" value="ACYLAMINO-ACID-RELEASING ENZYME"/>
    <property type="match status" value="1"/>
</dbReference>
<comment type="similarity">
    <text evidence="1">Belongs to the peptidase S9C family.</text>
</comment>
<dbReference type="InterPro" id="IPR011042">
    <property type="entry name" value="6-blade_b-propeller_TolB-like"/>
</dbReference>
<evidence type="ECO:0000313" key="7">
    <source>
        <dbReference type="EMBL" id="MFC7234812.1"/>
    </source>
</evidence>
<reference evidence="7 8" key="1">
    <citation type="journal article" date="2019" name="Int. J. Syst. Evol. Microbiol.">
        <title>The Global Catalogue of Microorganisms (GCM) 10K type strain sequencing project: providing services to taxonomists for standard genome sequencing and annotation.</title>
        <authorList>
            <consortium name="The Broad Institute Genomics Platform"/>
            <consortium name="The Broad Institute Genome Sequencing Center for Infectious Disease"/>
            <person name="Wu L."/>
            <person name="Ma J."/>
        </authorList>
    </citation>
    <scope>NUCLEOTIDE SEQUENCE [LARGE SCALE GENOMIC DNA]</scope>
    <source>
        <strain evidence="7 8">DT85</strain>
    </source>
</reference>
<gene>
    <name evidence="7" type="ORF">ACFQJ4_05700</name>
</gene>
<evidence type="ECO:0000256" key="2">
    <source>
        <dbReference type="ARBA" id="ARBA00022670"/>
    </source>
</evidence>
<keyword evidence="3" id="KW-0378">Hydrolase</keyword>
<sequence length="676" mass="74385">MSNDPVRASDYHDLAQVAGPSVAPDGERVAFLRKVPEDDESYETTVYTVPADGSAEPRRFTASEGNDAEPTWSPAGDRLAFVSDRGTEGVPQLRVVPADGGESERVTNVVGGVSNVAWSPDGTRIAFTQTATAEERDAGHDLDADEEYEREEPDPRVEDRTVYRAFRSYFDGGRSHVYVVDLDTEDVTRLTDGDRDYQFPAWADDDSLYYAVKTPVDDPDDSIEFDVERVPADGDGEAEHVFTTTDYGPQVEVAADGRLAYPYTPEDRASMQPTDVRVLDPETDEETTVTADLDRTLHRSRSMAWDDGDLYFLTPDEGNVVVRRATFDGGVELETLVGEGGATELHAAGGTVAVPRSTAEHPADVFAYADGDLTRLSAVNADYLDSHAYSVPEPVSFESDGHTVEGWVLTPPDAEDGEQYPLAVEVHGGPHVTWVAGGGMWHEFQTLAARGYVVFWSNPRGSLGYGEAFAKGIAEDWGDVTMTDVLNGADAVAARDDVDESQQFLTGGSFGGFMTGWMVGHTDRFEGAVAQRGVYDLASFYGSTDGAYKLVEGDFDALPWEDTEYLAEQSPVNYVQNVTTPTLVMHSEEDYRVPMCNGEMFYRYLRRVGVDTRLVRYPREGHELSRAGEPAHVVDRIERIVRWFDGYSAHHDVPRALDRERNDGLSAGENDEDSDE</sequence>
<evidence type="ECO:0000256" key="4">
    <source>
        <dbReference type="ARBA" id="ARBA00022825"/>
    </source>
</evidence>
<dbReference type="InterPro" id="IPR001375">
    <property type="entry name" value="Peptidase_S9_cat"/>
</dbReference>
<proteinExistence type="inferred from homology"/>
<evidence type="ECO:0000256" key="1">
    <source>
        <dbReference type="ARBA" id="ARBA00010040"/>
    </source>
</evidence>
<dbReference type="SUPFAM" id="SSF53474">
    <property type="entry name" value="alpha/beta-Hydrolases"/>
    <property type="match status" value="1"/>
</dbReference>
<accession>A0ABD5ZML7</accession>
<dbReference type="InterPro" id="IPR011659">
    <property type="entry name" value="WD40"/>
</dbReference>
<name>A0ABD5ZML7_9EURY</name>
<keyword evidence="2" id="KW-0645">Protease</keyword>
<evidence type="ECO:0000256" key="3">
    <source>
        <dbReference type="ARBA" id="ARBA00022801"/>
    </source>
</evidence>
<dbReference type="AlphaFoldDB" id="A0ABD5ZML7"/>
<keyword evidence="4" id="KW-0720">Serine protease</keyword>
<dbReference type="GeneID" id="79266483"/>
<dbReference type="Proteomes" id="UP001596398">
    <property type="component" value="Unassembled WGS sequence"/>
</dbReference>
<dbReference type="SUPFAM" id="SSF69304">
    <property type="entry name" value="Tricorn protease N-terminal domain"/>
    <property type="match status" value="1"/>
</dbReference>
<dbReference type="FunFam" id="3.40.50.1820:FF:000028">
    <property type="entry name" value="S9 family peptidase"/>
    <property type="match status" value="1"/>
</dbReference>
<organism evidence="7 8">
    <name type="scientific">Halosegnis marinus</name>
    <dbReference type="NCBI Taxonomy" id="3034023"/>
    <lineage>
        <taxon>Archaea</taxon>
        <taxon>Methanobacteriati</taxon>
        <taxon>Methanobacteriota</taxon>
        <taxon>Stenosarchaea group</taxon>
        <taxon>Halobacteria</taxon>
        <taxon>Halobacteriales</taxon>
        <taxon>Natronomonadaceae</taxon>
        <taxon>Halosegnis</taxon>
    </lineage>
</organism>
<dbReference type="PANTHER" id="PTHR42776">
    <property type="entry name" value="SERINE PEPTIDASE S9 FAMILY MEMBER"/>
    <property type="match status" value="1"/>
</dbReference>
<feature type="compositionally biased region" description="Basic and acidic residues" evidence="5">
    <location>
        <begin position="133"/>
        <end position="142"/>
    </location>
</feature>
<dbReference type="RefSeq" id="WP_276235834.1">
    <property type="nucleotide sequence ID" value="NZ_CP119802.1"/>
</dbReference>
<feature type="region of interest" description="Disordered" evidence="5">
    <location>
        <begin position="133"/>
        <end position="156"/>
    </location>
</feature>
<dbReference type="GO" id="GO:0008233">
    <property type="term" value="F:peptidase activity"/>
    <property type="evidence" value="ECO:0007669"/>
    <property type="project" value="UniProtKB-KW"/>
</dbReference>
<keyword evidence="8" id="KW-1185">Reference proteome</keyword>
<feature type="region of interest" description="Disordered" evidence="5">
    <location>
        <begin position="50"/>
        <end position="75"/>
    </location>
</feature>
<evidence type="ECO:0000256" key="5">
    <source>
        <dbReference type="SAM" id="MobiDB-lite"/>
    </source>
</evidence>
<protein>
    <submittedName>
        <fullName evidence="7">S9 family peptidase</fullName>
    </submittedName>
</protein>